<dbReference type="Proteomes" id="UP000029736">
    <property type="component" value="Unassembled WGS sequence"/>
</dbReference>
<evidence type="ECO:0008006" key="3">
    <source>
        <dbReference type="Google" id="ProtNLM"/>
    </source>
</evidence>
<dbReference type="STRING" id="1524460.IX84_23390"/>
<dbReference type="AlphaFoldDB" id="A0A098S1X1"/>
<organism evidence="1 2">
    <name type="scientific">Phaeodactylibacter xiamenensis</name>
    <dbReference type="NCBI Taxonomy" id="1524460"/>
    <lineage>
        <taxon>Bacteria</taxon>
        <taxon>Pseudomonadati</taxon>
        <taxon>Bacteroidota</taxon>
        <taxon>Saprospiria</taxon>
        <taxon>Saprospirales</taxon>
        <taxon>Haliscomenobacteraceae</taxon>
        <taxon>Phaeodactylibacter</taxon>
    </lineage>
</organism>
<gene>
    <name evidence="1" type="ORF">IX84_23390</name>
</gene>
<evidence type="ECO:0000313" key="1">
    <source>
        <dbReference type="EMBL" id="KGE86086.1"/>
    </source>
</evidence>
<reference evidence="1 2" key="1">
    <citation type="journal article" date="2014" name="Int. J. Syst. Evol. Microbiol.">
        <title>Phaeodactylibacter xiamenensis gen. nov., sp. nov., a member of the family Saprospiraceae isolated from the marine alga Phaeodactylum tricornutum.</title>
        <authorList>
            <person name="Chen Z.Jr."/>
            <person name="Lei X."/>
            <person name="Lai Q."/>
            <person name="Li Y."/>
            <person name="Zhang B."/>
            <person name="Zhang J."/>
            <person name="Zhang H."/>
            <person name="Yang L."/>
            <person name="Zheng W."/>
            <person name="Tian Y."/>
            <person name="Yu Z."/>
            <person name="Xu H.Jr."/>
            <person name="Zheng T."/>
        </authorList>
    </citation>
    <scope>NUCLEOTIDE SEQUENCE [LARGE SCALE GENOMIC DNA]</scope>
    <source>
        <strain evidence="1 2">KD52</strain>
    </source>
</reference>
<dbReference type="EMBL" id="JPOS01000082">
    <property type="protein sequence ID" value="KGE86086.1"/>
    <property type="molecule type" value="Genomic_DNA"/>
</dbReference>
<sequence>MSILDAYEARGEARGKAKGYSEKTHQTCINMIQDEFDNETICRVLEVEGTYVDEVREQLKEEEQKS</sequence>
<comment type="caution">
    <text evidence="1">The sequence shown here is derived from an EMBL/GenBank/DDBJ whole genome shotgun (WGS) entry which is preliminary data.</text>
</comment>
<evidence type="ECO:0000313" key="2">
    <source>
        <dbReference type="Proteomes" id="UP000029736"/>
    </source>
</evidence>
<keyword evidence="2" id="KW-1185">Reference proteome</keyword>
<proteinExistence type="predicted"/>
<name>A0A098S1X1_9BACT</name>
<protein>
    <recommendedName>
        <fullName evidence="3">Transposase</fullName>
    </recommendedName>
</protein>
<accession>A0A098S1X1</accession>